<keyword evidence="1" id="KW-0677">Repeat</keyword>
<sequence length="1051" mass="117544">EPLIKSSARVAAQLGEKTTLTCIANANPPPTFFWSQNGQVLANTSGRFQRQELTGVIAQYRGILEIQSVTAGDFGQYDCQVTNNKGQTSASVQLSRKSTPEQPSDVISLERTWESVQLQWTPGFNGGFVQAFFIMLQSVYGNKTVEVYPQNVTKFNITRLMPQTSYTFSVYGNNVLGKGAYSVPFTAQTEVLVFPALNKVPEFKVEDKKLLVPNDLNQSYCLRVEVSNDNRRTWTVIEPCIAAEAGEISLDRPGATDVNVSICLVYRPDVCGEPVSSKIIITFHLSKQFFVCEHSAWINFQQSICQDNSLCLAKLIKMSDEASTPDLTKDQVIIIGCVCAAILTILLVILVVILCRRKQKNKSNHTNDPHTARTVQQGSNGVLPHQKTGNNYNSDVNLGTIDRYANVSPQYFTGPGNYPAGDNSYESPVYDDQYEYEMNRRNANLGGNSDQYYNEKQADASFSGSPRTPTKDPRQFISLPEDHVKEGGSFGSGNESGYSTPDKIKPKKLKWSIHLLAMFKFLFSAKSEKEQNTDLVPYAHDPPGHTCSLPCCNKDLQLRLAKQRQTPSCIGLQENDTVHQNFMFKGRSKRPPTMQHGFFAVSDERGPSDLKEDVATINEDNSERMATLKVSSEPVVRPRVMNYNFLKNRMTLPEGVSPNETDRCYLEDFDLGESEDVVDTDEDTDSEIEYYISRKSRDEPCKGVPYDPKVFEQKGLYPLGLLREMEGGVHIGKTTFEKTSDTLSSNYYEVLTYSDVFAGKEVQPNSDDKASKREPNINVENFREGPSKTPIPPKLPVQNQFNHPPLLKSGPGSKAATLPAQTNQNIETTDEGYSSSQSLSTKYSTYSSVYSLLHMSNLATKQDFERLQNREITQSSTRPNITEFDFSGPNIYLVNKRMGSDNGKESLANIVEEDENGKLKFLENPSSAKESHDVQKSQPEKMEESKRDGMVEAKHEEEDTEEDFETGDGIGSSFRIKNVDGKILGSRLSFCKSEGVNDEFEDEMKALCQLQRLMEGSEGHDETIQLLRERLMEVESAVQDPQSDLPVTLIL</sequence>
<comment type="caution">
    <text evidence="8">The sequence shown here is derived from an EMBL/GenBank/DDBJ whole genome shotgun (WGS) entry which is preliminary data.</text>
</comment>
<dbReference type="Pfam" id="PF00041">
    <property type="entry name" value="fn3"/>
    <property type="match status" value="1"/>
</dbReference>
<feature type="domain" description="Fibronectin type-III" evidence="7">
    <location>
        <begin position="102"/>
        <end position="192"/>
    </location>
</feature>
<dbReference type="Pfam" id="PF13927">
    <property type="entry name" value="Ig_3"/>
    <property type="match status" value="1"/>
</dbReference>
<evidence type="ECO:0000256" key="5">
    <source>
        <dbReference type="SAM" id="Phobius"/>
    </source>
</evidence>
<dbReference type="InterPro" id="IPR003598">
    <property type="entry name" value="Ig_sub2"/>
</dbReference>
<dbReference type="InterPro" id="IPR003961">
    <property type="entry name" value="FN3_dom"/>
</dbReference>
<dbReference type="FunFam" id="2.60.40.10:FF:000032">
    <property type="entry name" value="palladin isoform X1"/>
    <property type="match status" value="1"/>
</dbReference>
<accession>A0A9D4BSP0</accession>
<feature type="transmembrane region" description="Helical" evidence="5">
    <location>
        <begin position="332"/>
        <end position="355"/>
    </location>
</feature>
<feature type="non-terminal residue" evidence="8">
    <location>
        <position position="1"/>
    </location>
</feature>
<dbReference type="InterPro" id="IPR007110">
    <property type="entry name" value="Ig-like_dom"/>
</dbReference>
<dbReference type="SMART" id="SM00409">
    <property type="entry name" value="IG"/>
    <property type="match status" value="1"/>
</dbReference>
<keyword evidence="3" id="KW-0393">Immunoglobulin domain</keyword>
<dbReference type="SUPFAM" id="SSF48726">
    <property type="entry name" value="Immunoglobulin"/>
    <property type="match status" value="1"/>
</dbReference>
<feature type="region of interest" description="Disordered" evidence="4">
    <location>
        <begin position="762"/>
        <end position="791"/>
    </location>
</feature>
<evidence type="ECO:0000259" key="7">
    <source>
        <dbReference type="PROSITE" id="PS50853"/>
    </source>
</evidence>
<name>A0A9D4BSP0_DREPO</name>
<keyword evidence="5" id="KW-0812">Transmembrane</keyword>
<reference evidence="8" key="2">
    <citation type="submission" date="2020-11" db="EMBL/GenBank/DDBJ databases">
        <authorList>
            <person name="McCartney M.A."/>
            <person name="Auch B."/>
            <person name="Kono T."/>
            <person name="Mallez S."/>
            <person name="Becker A."/>
            <person name="Gohl D.M."/>
            <person name="Silverstein K.A.T."/>
            <person name="Koren S."/>
            <person name="Bechman K.B."/>
            <person name="Herman A."/>
            <person name="Abrahante J.E."/>
            <person name="Garbe J."/>
        </authorList>
    </citation>
    <scope>NUCLEOTIDE SEQUENCE</scope>
    <source>
        <strain evidence="8">Duluth1</strain>
        <tissue evidence="8">Whole animal</tissue>
    </source>
</reference>
<dbReference type="Proteomes" id="UP000828390">
    <property type="component" value="Unassembled WGS sequence"/>
</dbReference>
<dbReference type="SMART" id="SM00408">
    <property type="entry name" value="IGc2"/>
    <property type="match status" value="1"/>
</dbReference>
<dbReference type="GO" id="GO:0016020">
    <property type="term" value="C:membrane"/>
    <property type="evidence" value="ECO:0007669"/>
    <property type="project" value="UniProtKB-SubCell"/>
</dbReference>
<feature type="compositionally biased region" description="Basic and acidic residues" evidence="4">
    <location>
        <begin position="766"/>
        <end position="786"/>
    </location>
</feature>
<dbReference type="GO" id="GO:0098609">
    <property type="term" value="P:cell-cell adhesion"/>
    <property type="evidence" value="ECO:0007669"/>
    <property type="project" value="TreeGrafter"/>
</dbReference>
<keyword evidence="5" id="KW-1133">Transmembrane helix</keyword>
<feature type="region of interest" description="Disordered" evidence="4">
    <location>
        <begin position="798"/>
        <end position="817"/>
    </location>
</feature>
<reference evidence="8" key="1">
    <citation type="journal article" date="2019" name="bioRxiv">
        <title>The Genome of the Zebra Mussel, Dreissena polymorpha: A Resource for Invasive Species Research.</title>
        <authorList>
            <person name="McCartney M.A."/>
            <person name="Auch B."/>
            <person name="Kono T."/>
            <person name="Mallez S."/>
            <person name="Zhang Y."/>
            <person name="Obille A."/>
            <person name="Becker A."/>
            <person name="Abrahante J.E."/>
            <person name="Garbe J."/>
            <person name="Badalamenti J.P."/>
            <person name="Herman A."/>
            <person name="Mangelson H."/>
            <person name="Liachko I."/>
            <person name="Sullivan S."/>
            <person name="Sone E.D."/>
            <person name="Koren S."/>
            <person name="Silverstein K.A.T."/>
            <person name="Beckman K.B."/>
            <person name="Gohl D.M."/>
        </authorList>
    </citation>
    <scope>NUCLEOTIDE SEQUENCE</scope>
    <source>
        <strain evidence="8">Duluth1</strain>
        <tissue evidence="8">Whole animal</tissue>
    </source>
</reference>
<evidence type="ECO:0000256" key="3">
    <source>
        <dbReference type="ARBA" id="ARBA00023319"/>
    </source>
</evidence>
<gene>
    <name evidence="8" type="ORF">DPMN_079067</name>
</gene>
<feature type="region of interest" description="Disordered" evidence="4">
    <location>
        <begin position="480"/>
        <end position="501"/>
    </location>
</feature>
<dbReference type="CDD" id="cd00096">
    <property type="entry name" value="Ig"/>
    <property type="match status" value="1"/>
</dbReference>
<dbReference type="InterPro" id="IPR036179">
    <property type="entry name" value="Ig-like_dom_sf"/>
</dbReference>
<protein>
    <submittedName>
        <fullName evidence="8">Uncharacterized protein</fullName>
    </submittedName>
</protein>
<feature type="domain" description="Ig-like" evidence="6">
    <location>
        <begin position="2"/>
        <end position="95"/>
    </location>
</feature>
<keyword evidence="5" id="KW-0472">Membrane</keyword>
<evidence type="ECO:0000259" key="6">
    <source>
        <dbReference type="PROSITE" id="PS50835"/>
    </source>
</evidence>
<dbReference type="PROSITE" id="PS50853">
    <property type="entry name" value="FN3"/>
    <property type="match status" value="1"/>
</dbReference>
<dbReference type="SUPFAM" id="SSF49265">
    <property type="entry name" value="Fibronectin type III"/>
    <property type="match status" value="1"/>
</dbReference>
<dbReference type="PANTHER" id="PTHR44170">
    <property type="entry name" value="PROTEIN SIDEKICK"/>
    <property type="match status" value="1"/>
</dbReference>
<dbReference type="SMART" id="SM00060">
    <property type="entry name" value="FN3"/>
    <property type="match status" value="1"/>
</dbReference>
<dbReference type="CDD" id="cd00063">
    <property type="entry name" value="FN3"/>
    <property type="match status" value="1"/>
</dbReference>
<keyword evidence="2" id="KW-1015">Disulfide bond</keyword>
<proteinExistence type="predicted"/>
<dbReference type="AlphaFoldDB" id="A0A9D4BSP0"/>
<organism evidence="8 9">
    <name type="scientific">Dreissena polymorpha</name>
    <name type="common">Zebra mussel</name>
    <name type="synonym">Mytilus polymorpha</name>
    <dbReference type="NCBI Taxonomy" id="45954"/>
    <lineage>
        <taxon>Eukaryota</taxon>
        <taxon>Metazoa</taxon>
        <taxon>Spiralia</taxon>
        <taxon>Lophotrochozoa</taxon>
        <taxon>Mollusca</taxon>
        <taxon>Bivalvia</taxon>
        <taxon>Autobranchia</taxon>
        <taxon>Heteroconchia</taxon>
        <taxon>Euheterodonta</taxon>
        <taxon>Imparidentia</taxon>
        <taxon>Neoheterodontei</taxon>
        <taxon>Myida</taxon>
        <taxon>Dreissenoidea</taxon>
        <taxon>Dreissenidae</taxon>
        <taxon>Dreissena</taxon>
    </lineage>
</organism>
<evidence type="ECO:0000256" key="4">
    <source>
        <dbReference type="SAM" id="MobiDB-lite"/>
    </source>
</evidence>
<dbReference type="InterPro" id="IPR013783">
    <property type="entry name" value="Ig-like_fold"/>
</dbReference>
<keyword evidence="9" id="KW-1185">Reference proteome</keyword>
<feature type="compositionally biased region" description="Basic and acidic residues" evidence="4">
    <location>
        <begin position="929"/>
        <end position="957"/>
    </location>
</feature>
<dbReference type="Gene3D" id="2.60.40.10">
    <property type="entry name" value="Immunoglobulins"/>
    <property type="match status" value="2"/>
</dbReference>
<feature type="region of interest" description="Disordered" evidence="4">
    <location>
        <begin position="361"/>
        <end position="394"/>
    </location>
</feature>
<evidence type="ECO:0000256" key="2">
    <source>
        <dbReference type="ARBA" id="ARBA00023157"/>
    </source>
</evidence>
<dbReference type="InterPro" id="IPR036116">
    <property type="entry name" value="FN3_sf"/>
</dbReference>
<dbReference type="PANTHER" id="PTHR44170:SF6">
    <property type="entry name" value="CONTACTIN"/>
    <property type="match status" value="1"/>
</dbReference>
<dbReference type="EMBL" id="JAIWYP010000015">
    <property type="protein sequence ID" value="KAH3704012.1"/>
    <property type="molecule type" value="Genomic_DNA"/>
</dbReference>
<evidence type="ECO:0000313" key="9">
    <source>
        <dbReference type="Proteomes" id="UP000828390"/>
    </source>
</evidence>
<evidence type="ECO:0000256" key="1">
    <source>
        <dbReference type="ARBA" id="ARBA00022737"/>
    </source>
</evidence>
<feature type="region of interest" description="Disordered" evidence="4">
    <location>
        <begin position="921"/>
        <end position="969"/>
    </location>
</feature>
<evidence type="ECO:0000313" key="8">
    <source>
        <dbReference type="EMBL" id="KAH3704012.1"/>
    </source>
</evidence>
<dbReference type="PROSITE" id="PS50835">
    <property type="entry name" value="IG_LIKE"/>
    <property type="match status" value="1"/>
</dbReference>
<dbReference type="InterPro" id="IPR003599">
    <property type="entry name" value="Ig_sub"/>
</dbReference>